<accession>A0ABW3LQH5</accession>
<evidence type="ECO:0000313" key="2">
    <source>
        <dbReference type="Proteomes" id="UP001597040"/>
    </source>
</evidence>
<dbReference type="InterPro" id="IPR015064">
    <property type="entry name" value="Sda"/>
</dbReference>
<evidence type="ECO:0000313" key="1">
    <source>
        <dbReference type="EMBL" id="MFD1040680.1"/>
    </source>
</evidence>
<dbReference type="Proteomes" id="UP001597040">
    <property type="component" value="Unassembled WGS sequence"/>
</dbReference>
<dbReference type="InterPro" id="IPR036916">
    <property type="entry name" value="Sda_sf"/>
</dbReference>
<dbReference type="SUPFAM" id="SSF100985">
    <property type="entry name" value="Sporulation inhibitor Sda"/>
    <property type="match status" value="1"/>
</dbReference>
<name>A0ABW3LQH5_9BACI</name>
<keyword evidence="2" id="KW-1185">Reference proteome</keyword>
<dbReference type="RefSeq" id="WP_390365000.1">
    <property type="nucleotide sequence ID" value="NZ_JBHTKJ010000076.1"/>
</dbReference>
<keyword evidence="1" id="KW-0649">Protein kinase inhibitor</keyword>
<dbReference type="GO" id="GO:0004860">
    <property type="term" value="F:protein kinase inhibitor activity"/>
    <property type="evidence" value="ECO:0007669"/>
    <property type="project" value="UniProtKB-KW"/>
</dbReference>
<dbReference type="EMBL" id="JBHTKJ010000076">
    <property type="protein sequence ID" value="MFD1040680.1"/>
    <property type="molecule type" value="Genomic_DNA"/>
</dbReference>
<dbReference type="Gene3D" id="1.10.287.1100">
    <property type="entry name" value="Sporulation inhibitor A"/>
    <property type="match status" value="1"/>
</dbReference>
<sequence length="97" mass="11587">MKNIKRRAYETLNAIVSLGLNLIDMIYNQRHFLQHSLTNGIVKVEPLENEEYEMKHLSKNALIDAYYQAREMKLDNNFLTLLKEELNRRGINFYKLK</sequence>
<gene>
    <name evidence="1" type="primary">sda</name>
    <name evidence="1" type="ORF">ACFQ3N_20160</name>
</gene>
<dbReference type="Pfam" id="PF08970">
    <property type="entry name" value="Sda"/>
    <property type="match status" value="1"/>
</dbReference>
<organism evidence="1 2">
    <name type="scientific">Virgibacillus byunsanensis</name>
    <dbReference type="NCBI Taxonomy" id="570945"/>
    <lineage>
        <taxon>Bacteria</taxon>
        <taxon>Bacillati</taxon>
        <taxon>Bacillota</taxon>
        <taxon>Bacilli</taxon>
        <taxon>Bacillales</taxon>
        <taxon>Bacillaceae</taxon>
        <taxon>Virgibacillus</taxon>
    </lineage>
</organism>
<proteinExistence type="predicted"/>
<protein>
    <submittedName>
        <fullName evidence="1">Sporulation histidine kinase inhibitor Sda</fullName>
    </submittedName>
</protein>
<reference evidence="2" key="1">
    <citation type="journal article" date="2019" name="Int. J. Syst. Evol. Microbiol.">
        <title>The Global Catalogue of Microorganisms (GCM) 10K type strain sequencing project: providing services to taxonomists for standard genome sequencing and annotation.</title>
        <authorList>
            <consortium name="The Broad Institute Genomics Platform"/>
            <consortium name="The Broad Institute Genome Sequencing Center for Infectious Disease"/>
            <person name="Wu L."/>
            <person name="Ma J."/>
        </authorList>
    </citation>
    <scope>NUCLEOTIDE SEQUENCE [LARGE SCALE GENOMIC DNA]</scope>
    <source>
        <strain evidence="2">CCUG 56754</strain>
    </source>
</reference>
<comment type="caution">
    <text evidence="1">The sequence shown here is derived from an EMBL/GenBank/DDBJ whole genome shotgun (WGS) entry which is preliminary data.</text>
</comment>